<comment type="similarity">
    <text evidence="1">Belongs to the cytochrome P450 family.</text>
</comment>
<evidence type="ECO:0000313" key="3">
    <source>
        <dbReference type="EMBL" id="QNP66067.1"/>
    </source>
</evidence>
<dbReference type="GO" id="GO:0005506">
    <property type="term" value="F:iron ion binding"/>
    <property type="evidence" value="ECO:0007669"/>
    <property type="project" value="InterPro"/>
</dbReference>
<keyword evidence="4" id="KW-1185">Reference proteome</keyword>
<name>A0A7H0HZV1_9ACTN</name>
<feature type="region of interest" description="Disordered" evidence="2">
    <location>
        <begin position="1"/>
        <end position="33"/>
    </location>
</feature>
<evidence type="ECO:0000256" key="2">
    <source>
        <dbReference type="SAM" id="MobiDB-lite"/>
    </source>
</evidence>
<dbReference type="InterPro" id="IPR036396">
    <property type="entry name" value="Cyt_P450_sf"/>
</dbReference>
<dbReference type="SUPFAM" id="SSF48264">
    <property type="entry name" value="Cytochrome P450"/>
    <property type="match status" value="1"/>
</dbReference>
<dbReference type="RefSeq" id="WP_187743126.1">
    <property type="nucleotide sequence ID" value="NZ_CP060825.1"/>
</dbReference>
<dbReference type="Pfam" id="PF00067">
    <property type="entry name" value="p450"/>
    <property type="match status" value="1"/>
</dbReference>
<proteinExistence type="inferred from homology"/>
<dbReference type="AlphaFoldDB" id="A0A7H0HZV1"/>
<gene>
    <name evidence="3" type="ORF">IAG43_26180</name>
</gene>
<dbReference type="KEGG" id="sgj:IAG43_26180"/>
<protein>
    <submittedName>
        <fullName evidence="3">Cytochrome P450</fullName>
    </submittedName>
</protein>
<dbReference type="Gene3D" id="1.10.630.10">
    <property type="entry name" value="Cytochrome P450"/>
    <property type="match status" value="2"/>
</dbReference>
<feature type="compositionally biased region" description="Pro residues" evidence="2">
    <location>
        <begin position="10"/>
        <end position="23"/>
    </location>
</feature>
<dbReference type="GO" id="GO:0020037">
    <property type="term" value="F:heme binding"/>
    <property type="evidence" value="ECO:0007669"/>
    <property type="project" value="InterPro"/>
</dbReference>
<reference evidence="3 4" key="1">
    <citation type="submission" date="2020-08" db="EMBL/GenBank/DDBJ databases">
        <title>A novel species.</title>
        <authorList>
            <person name="Gao J."/>
        </authorList>
    </citation>
    <scope>NUCLEOTIDE SEQUENCE [LARGE SCALE GENOMIC DNA]</scope>
    <source>
        <strain evidence="3 4">CRPJ-33</strain>
    </source>
</reference>
<dbReference type="PANTHER" id="PTHR46696">
    <property type="entry name" value="P450, PUTATIVE (EUROFUNG)-RELATED"/>
    <property type="match status" value="1"/>
</dbReference>
<dbReference type="GO" id="GO:0016705">
    <property type="term" value="F:oxidoreductase activity, acting on paired donors, with incorporation or reduction of molecular oxygen"/>
    <property type="evidence" value="ECO:0007669"/>
    <property type="project" value="InterPro"/>
</dbReference>
<evidence type="ECO:0000313" key="4">
    <source>
        <dbReference type="Proteomes" id="UP000516230"/>
    </source>
</evidence>
<dbReference type="InterPro" id="IPR001128">
    <property type="entry name" value="Cyt_P450"/>
</dbReference>
<sequence>MHADMHLTPDPAPPGPSAVPPTPVSHRPVLLPGLPTGNEHELYEGYRVLREEHPLTYDASVGAWLLSRYTDVATALNDLRFTHGHRPGDDACAEHLAPVPQPMREVVKRTAYVLARRIAGREQADLVEEFCKWLPSGGVGIRGRSAGRALLAGRCFAQVSVREKALASFFANVIDHPDRVAALRAEPRLVARAWTESLRRDPPVLVVIRRTSARVVLSGGTLPAGATVACLIGAAGRDPERFREPDRFDMLRGDPGQLTYGLGGCPAVALAAMEAEYGLRALTEAMPRLRWADGFRPVSSGLITRSPKSLLIRPRG</sequence>
<accession>A0A7H0HZV1</accession>
<organism evidence="3 4">
    <name type="scientific">Streptomyces genisteinicus</name>
    <dbReference type="NCBI Taxonomy" id="2768068"/>
    <lineage>
        <taxon>Bacteria</taxon>
        <taxon>Bacillati</taxon>
        <taxon>Actinomycetota</taxon>
        <taxon>Actinomycetes</taxon>
        <taxon>Kitasatosporales</taxon>
        <taxon>Streptomycetaceae</taxon>
        <taxon>Streptomyces</taxon>
    </lineage>
</organism>
<dbReference type="EMBL" id="CP060825">
    <property type="protein sequence ID" value="QNP66067.1"/>
    <property type="molecule type" value="Genomic_DNA"/>
</dbReference>
<evidence type="ECO:0000256" key="1">
    <source>
        <dbReference type="ARBA" id="ARBA00010617"/>
    </source>
</evidence>
<dbReference type="PANTHER" id="PTHR46696:SF3">
    <property type="entry name" value="PULCHERRIMINIC ACID SYNTHASE"/>
    <property type="match status" value="1"/>
</dbReference>
<dbReference type="Proteomes" id="UP000516230">
    <property type="component" value="Chromosome"/>
</dbReference>
<dbReference type="GO" id="GO:0004497">
    <property type="term" value="F:monooxygenase activity"/>
    <property type="evidence" value="ECO:0007669"/>
    <property type="project" value="InterPro"/>
</dbReference>